<dbReference type="RefSeq" id="WP_061072797.1">
    <property type="nucleotide sequence ID" value="NZ_CP014060.2"/>
</dbReference>
<dbReference type="PROSITE" id="PS00061">
    <property type="entry name" value="ADH_SHORT"/>
    <property type="match status" value="1"/>
</dbReference>
<evidence type="ECO:0000256" key="1">
    <source>
        <dbReference type="ARBA" id="ARBA00006484"/>
    </source>
</evidence>
<dbReference type="AlphaFoldDB" id="A0A0X8P0V4"/>
<dbReference type="PANTHER" id="PTHR42760:SF135">
    <property type="entry name" value="BLL7886 PROTEIN"/>
    <property type="match status" value="1"/>
</dbReference>
<dbReference type="InterPro" id="IPR057326">
    <property type="entry name" value="KR_dom"/>
</dbReference>
<dbReference type="SMART" id="SM00822">
    <property type="entry name" value="PKS_KR"/>
    <property type="match status" value="1"/>
</dbReference>
<dbReference type="FunFam" id="3.40.50.720:FF:000084">
    <property type="entry name" value="Short-chain dehydrogenase reductase"/>
    <property type="match status" value="1"/>
</dbReference>
<dbReference type="EMBL" id="CP014060">
    <property type="protein sequence ID" value="AMG37840.1"/>
    <property type="molecule type" value="Genomic_DNA"/>
</dbReference>
<gene>
    <name evidence="3" type="ORF">AL504_18600</name>
</gene>
<dbReference type="PRINTS" id="PR00081">
    <property type="entry name" value="GDHRDH"/>
</dbReference>
<protein>
    <submittedName>
        <fullName evidence="3">3-oxoacyl-ACP reductase</fullName>
    </submittedName>
</protein>
<evidence type="ECO:0000259" key="2">
    <source>
        <dbReference type="SMART" id="SM00822"/>
    </source>
</evidence>
<accession>A0A0X8P0V4</accession>
<dbReference type="Gene3D" id="3.40.50.720">
    <property type="entry name" value="NAD(P)-binding Rossmann-like Domain"/>
    <property type="match status" value="1"/>
</dbReference>
<dbReference type="GO" id="GO:0030497">
    <property type="term" value="P:fatty acid elongation"/>
    <property type="evidence" value="ECO:0007669"/>
    <property type="project" value="TreeGrafter"/>
</dbReference>
<dbReference type="Pfam" id="PF13561">
    <property type="entry name" value="adh_short_C2"/>
    <property type="match status" value="1"/>
</dbReference>
<proteinExistence type="inferred from homology"/>
<dbReference type="InterPro" id="IPR020904">
    <property type="entry name" value="Sc_DH/Rdtase_CS"/>
</dbReference>
<name>A0A0X8P0V4_ALCXX</name>
<sequence length="253" mass="26570">MFEDLKSKTALVTGAYSGLGRHFALRLAEAGARVALCGRRTELGEALAREIRAGGGQACVAGMDVTQPDSVQAAFTQAEQALGPVDIVVNNAGIAMTRPALEISEDEWTGLIDVNLNGAWRVAQCAARHFHGHGRPGAIINIASILGQRVASHVAAYTAAKAGLLHLTRALALEWARHGIRVNALAPGYIGTDLNRDFFATPAGEALVKRIPQRRLGRPQDLDGPLLLLASDASAYMTGAVIDVDGGHLASSL</sequence>
<dbReference type="Proteomes" id="UP000060602">
    <property type="component" value="Chromosome"/>
</dbReference>
<dbReference type="InterPro" id="IPR002347">
    <property type="entry name" value="SDR_fam"/>
</dbReference>
<feature type="domain" description="Ketoreductase" evidence="2">
    <location>
        <begin position="8"/>
        <end position="178"/>
    </location>
</feature>
<dbReference type="InterPro" id="IPR036291">
    <property type="entry name" value="NAD(P)-bd_dom_sf"/>
</dbReference>
<dbReference type="PANTHER" id="PTHR42760">
    <property type="entry name" value="SHORT-CHAIN DEHYDROGENASES/REDUCTASES FAMILY MEMBER"/>
    <property type="match status" value="1"/>
</dbReference>
<dbReference type="SUPFAM" id="SSF51735">
    <property type="entry name" value="NAD(P)-binding Rossmann-fold domains"/>
    <property type="match status" value="1"/>
</dbReference>
<reference evidence="3" key="1">
    <citation type="submission" date="2018-01" db="EMBL/GenBank/DDBJ databases">
        <title>FDA dAtabase for Regulatory Grade micrObial Sequences (FDA-ARGOS): Supporting development and validation of Infectious Disease Dx tests.</title>
        <authorList>
            <person name="Goldberg B."/>
            <person name="Campos J."/>
            <person name="Tallon L."/>
            <person name="Sadzewicz L."/>
            <person name="Sengamalay N."/>
            <person name="Ott S."/>
            <person name="Godinez A."/>
            <person name="Nagaraj S."/>
            <person name="Vavikolanu K."/>
            <person name="Aluvathingal J."/>
            <person name="Nadendla S."/>
            <person name="Sichtig H."/>
        </authorList>
    </citation>
    <scope>NUCLEOTIDE SEQUENCE</scope>
    <source>
        <strain evidence="3">FDAARGOS_147</strain>
    </source>
</reference>
<dbReference type="NCBIfam" id="NF005559">
    <property type="entry name" value="PRK07231.1"/>
    <property type="match status" value="1"/>
</dbReference>
<dbReference type="GO" id="GO:0016616">
    <property type="term" value="F:oxidoreductase activity, acting on the CH-OH group of donors, NAD or NADP as acceptor"/>
    <property type="evidence" value="ECO:0007669"/>
    <property type="project" value="TreeGrafter"/>
</dbReference>
<evidence type="ECO:0000313" key="3">
    <source>
        <dbReference type="EMBL" id="AMG37840.1"/>
    </source>
</evidence>
<organism evidence="3">
    <name type="scientific">Alcaligenes xylosoxydans xylosoxydans</name>
    <name type="common">Achromobacter xylosoxidans</name>
    <dbReference type="NCBI Taxonomy" id="85698"/>
    <lineage>
        <taxon>Bacteria</taxon>
        <taxon>Pseudomonadati</taxon>
        <taxon>Pseudomonadota</taxon>
        <taxon>Betaproteobacteria</taxon>
        <taxon>Burkholderiales</taxon>
        <taxon>Alcaligenaceae</taxon>
        <taxon>Achromobacter</taxon>
    </lineage>
</organism>
<dbReference type="PRINTS" id="PR00080">
    <property type="entry name" value="SDRFAMILY"/>
</dbReference>
<comment type="similarity">
    <text evidence="1">Belongs to the short-chain dehydrogenases/reductases (SDR) family.</text>
</comment>